<comment type="caution">
    <text evidence="2">The sequence shown here is derived from an EMBL/GenBank/DDBJ whole genome shotgun (WGS) entry which is preliminary data.</text>
</comment>
<sequence>MTKSKFVIDKLAKIFEQGLISYKDLSSEIINVLKSKRDEIVFKMKLTSKEEFDVLTKRVENLEKKLEQFKKSKLKKKITKVKKP</sequence>
<reference evidence="2 3" key="1">
    <citation type="submission" date="2019-07" db="EMBL/GenBank/DDBJ databases">
        <title>SAR11 Genome Evolution.</title>
        <authorList>
            <person name="Giovannoni S."/>
        </authorList>
    </citation>
    <scope>NUCLEOTIDE SEQUENCE [LARGE SCALE GENOMIC DNA]</scope>
    <source>
        <strain evidence="2 3">HTCC9565</strain>
    </source>
</reference>
<dbReference type="Proteomes" id="UP001166004">
    <property type="component" value="Unassembled WGS sequence"/>
</dbReference>
<name>A0ABX1T0C1_PELUQ</name>
<accession>A0ABX1T0C1</accession>
<evidence type="ECO:0000256" key="1">
    <source>
        <dbReference type="SAM" id="Coils"/>
    </source>
</evidence>
<dbReference type="RefSeq" id="WP_169036040.1">
    <property type="nucleotide sequence ID" value="NZ_LANA01000001.1"/>
</dbReference>
<evidence type="ECO:0000313" key="2">
    <source>
        <dbReference type="EMBL" id="NMN67552.1"/>
    </source>
</evidence>
<gene>
    <name evidence="2" type="ORF">VP91_00006960</name>
</gene>
<feature type="coiled-coil region" evidence="1">
    <location>
        <begin position="45"/>
        <end position="79"/>
    </location>
</feature>
<proteinExistence type="predicted"/>
<organism evidence="2 3">
    <name type="scientific">Pelagibacter ubique</name>
    <dbReference type="NCBI Taxonomy" id="198252"/>
    <lineage>
        <taxon>Bacteria</taxon>
        <taxon>Pseudomonadati</taxon>
        <taxon>Pseudomonadota</taxon>
        <taxon>Alphaproteobacteria</taxon>
        <taxon>Candidatus Pelagibacterales</taxon>
        <taxon>Candidatus Pelagibacteraceae</taxon>
        <taxon>Candidatus Pelagibacter</taxon>
    </lineage>
</organism>
<keyword evidence="1" id="KW-0175">Coiled coil</keyword>
<protein>
    <submittedName>
        <fullName evidence="2">Membrane fusogenic activity</fullName>
    </submittedName>
</protein>
<dbReference type="EMBL" id="LANA01000001">
    <property type="protein sequence ID" value="NMN67552.1"/>
    <property type="molecule type" value="Genomic_DNA"/>
</dbReference>
<evidence type="ECO:0000313" key="3">
    <source>
        <dbReference type="Proteomes" id="UP001166004"/>
    </source>
</evidence>
<keyword evidence="3" id="KW-1185">Reference proteome</keyword>